<feature type="transmembrane region" description="Helical" evidence="1">
    <location>
        <begin position="117"/>
        <end position="134"/>
    </location>
</feature>
<gene>
    <name evidence="2" type="ORF">LZ519_11305</name>
</gene>
<proteinExistence type="predicted"/>
<dbReference type="PROSITE" id="PS51257">
    <property type="entry name" value="PROKAR_LIPOPROTEIN"/>
    <property type="match status" value="1"/>
</dbReference>
<evidence type="ECO:0008006" key="4">
    <source>
        <dbReference type="Google" id="ProtNLM"/>
    </source>
</evidence>
<organism evidence="2 3">
    <name type="scientific">Sphingomonas anseongensis</name>
    <dbReference type="NCBI Taxonomy" id="2908207"/>
    <lineage>
        <taxon>Bacteria</taxon>
        <taxon>Pseudomonadati</taxon>
        <taxon>Pseudomonadota</taxon>
        <taxon>Alphaproteobacteria</taxon>
        <taxon>Sphingomonadales</taxon>
        <taxon>Sphingomonadaceae</taxon>
        <taxon>Sphingomonas</taxon>
    </lineage>
</organism>
<dbReference type="RefSeq" id="WP_249868768.1">
    <property type="nucleotide sequence ID" value="NZ_JAMGBC010000001.1"/>
</dbReference>
<reference evidence="2" key="1">
    <citation type="submission" date="2022-05" db="EMBL/GenBank/DDBJ databases">
        <authorList>
            <person name="Jo J.-H."/>
            <person name="Im W.-T."/>
        </authorList>
    </citation>
    <scope>NUCLEOTIDE SEQUENCE</scope>
    <source>
        <strain evidence="2">RG327</strain>
    </source>
</reference>
<protein>
    <recommendedName>
        <fullName evidence="4">Sugar transporter</fullName>
    </recommendedName>
</protein>
<feature type="transmembrane region" description="Helical" evidence="1">
    <location>
        <begin position="12"/>
        <end position="36"/>
    </location>
</feature>
<name>A0ABT0RIY6_9SPHN</name>
<evidence type="ECO:0000256" key="1">
    <source>
        <dbReference type="SAM" id="Phobius"/>
    </source>
</evidence>
<keyword evidence="1" id="KW-0812">Transmembrane</keyword>
<feature type="transmembrane region" description="Helical" evidence="1">
    <location>
        <begin position="86"/>
        <end position="105"/>
    </location>
</feature>
<sequence>MRDNLYSRRPLARWYWAGAIASLLFMALGCVTYLMHVTADPASLPLDQRAAFDAEPVWLTAAYAIAVWIGLAGALMLLLRRKLAQPLMLISLAAVVVWLAGLLLVPNLRETISSNDLAVAIAVAAITWTIFWFARHSAKRGWLR</sequence>
<keyword evidence="1" id="KW-0472">Membrane</keyword>
<evidence type="ECO:0000313" key="3">
    <source>
        <dbReference type="Proteomes" id="UP001165343"/>
    </source>
</evidence>
<accession>A0ABT0RIY6</accession>
<evidence type="ECO:0000313" key="2">
    <source>
        <dbReference type="EMBL" id="MCL6679895.1"/>
    </source>
</evidence>
<feature type="transmembrane region" description="Helical" evidence="1">
    <location>
        <begin position="56"/>
        <end position="79"/>
    </location>
</feature>
<dbReference type="EMBL" id="JAMGBC010000001">
    <property type="protein sequence ID" value="MCL6679895.1"/>
    <property type="molecule type" value="Genomic_DNA"/>
</dbReference>
<keyword evidence="3" id="KW-1185">Reference proteome</keyword>
<keyword evidence="1" id="KW-1133">Transmembrane helix</keyword>
<dbReference type="Proteomes" id="UP001165343">
    <property type="component" value="Unassembled WGS sequence"/>
</dbReference>
<comment type="caution">
    <text evidence="2">The sequence shown here is derived from an EMBL/GenBank/DDBJ whole genome shotgun (WGS) entry which is preliminary data.</text>
</comment>